<dbReference type="RefSeq" id="WP_267564284.1">
    <property type="nucleotide sequence ID" value="NZ_JAPNTZ010000006.1"/>
</dbReference>
<comment type="caution">
    <text evidence="1">The sequence shown here is derived from an EMBL/GenBank/DDBJ whole genome shotgun (WGS) entry which is preliminary data.</text>
</comment>
<name>A0ABT4B2N8_9ACTN</name>
<gene>
    <name evidence="1" type="ORF">OWR29_19235</name>
</gene>
<proteinExistence type="predicted"/>
<protein>
    <submittedName>
        <fullName evidence="1">Uncharacterized protein</fullName>
    </submittedName>
</protein>
<keyword evidence="2" id="KW-1185">Reference proteome</keyword>
<evidence type="ECO:0000313" key="2">
    <source>
        <dbReference type="Proteomes" id="UP001151002"/>
    </source>
</evidence>
<reference evidence="1" key="1">
    <citation type="submission" date="2022-11" db="EMBL/GenBank/DDBJ databases">
        <authorList>
            <person name="Somphong A."/>
            <person name="Phongsopitanun W."/>
        </authorList>
    </citation>
    <scope>NUCLEOTIDE SEQUENCE</scope>
    <source>
        <strain evidence="1">Pm04-4</strain>
    </source>
</reference>
<evidence type="ECO:0000313" key="1">
    <source>
        <dbReference type="EMBL" id="MCY1140140.1"/>
    </source>
</evidence>
<organism evidence="1 2">
    <name type="scientific">Paractinoplanes pyxinae</name>
    <dbReference type="NCBI Taxonomy" id="2997416"/>
    <lineage>
        <taxon>Bacteria</taxon>
        <taxon>Bacillati</taxon>
        <taxon>Actinomycetota</taxon>
        <taxon>Actinomycetes</taxon>
        <taxon>Micromonosporales</taxon>
        <taxon>Micromonosporaceae</taxon>
        <taxon>Paractinoplanes</taxon>
    </lineage>
</organism>
<dbReference type="EMBL" id="JAPNTZ010000006">
    <property type="protein sequence ID" value="MCY1140140.1"/>
    <property type="molecule type" value="Genomic_DNA"/>
</dbReference>
<dbReference type="Proteomes" id="UP001151002">
    <property type="component" value="Unassembled WGS sequence"/>
</dbReference>
<sequence length="104" mass="11124">MGIGVRVIEYSGEVVEMLAAGYDVEPVREAAASDPGRYPLLAGVDEYDDTTFNARQAKVLITELTSLAATEELAGTTAQLITLAELLLPAPGRPHHRQLVFVGD</sequence>
<accession>A0ABT4B2N8</accession>